<dbReference type="InterPro" id="IPR000308">
    <property type="entry name" value="14-3-3"/>
</dbReference>
<dbReference type="OrthoDB" id="6596881at2759"/>
<dbReference type="Proteomes" id="UP000325440">
    <property type="component" value="Unassembled WGS sequence"/>
</dbReference>
<dbReference type="PRINTS" id="PR00305">
    <property type="entry name" value="1433ZETA"/>
</dbReference>
<dbReference type="AlphaFoldDB" id="A0A5E4MY97"/>
<evidence type="ECO:0000313" key="3">
    <source>
        <dbReference type="EMBL" id="VVC37326.1"/>
    </source>
</evidence>
<comment type="similarity">
    <text evidence="1">Belongs to the 14-3-3 family.</text>
</comment>
<keyword evidence="4" id="KW-1185">Reference proteome</keyword>
<dbReference type="SUPFAM" id="SSF48445">
    <property type="entry name" value="14-3-3 protein"/>
    <property type="match status" value="1"/>
</dbReference>
<dbReference type="Pfam" id="PF00244">
    <property type="entry name" value="14-3-3"/>
    <property type="match status" value="1"/>
</dbReference>
<name>A0A5E4MY97_9HEMI</name>
<evidence type="ECO:0000313" key="4">
    <source>
        <dbReference type="Proteomes" id="UP000325440"/>
    </source>
</evidence>
<accession>A0A5E4MY97</accession>
<dbReference type="InterPro" id="IPR023410">
    <property type="entry name" value="14-3-3_domain"/>
</dbReference>
<evidence type="ECO:0000256" key="1">
    <source>
        <dbReference type="ARBA" id="ARBA00006141"/>
    </source>
</evidence>
<dbReference type="InterPro" id="IPR036815">
    <property type="entry name" value="14-3-3_dom_sf"/>
</dbReference>
<sequence length="260" mass="30580">MSNSSLFKAERAMALGQYTRTVKYFKAYLRRKPRVPLNEQELNMLSDAYKNRLNQKRYTMRKLKVRIESLGVEDEEYTILSSKLDTYRNEMILICRDVIDIINDNLIFNCVETRESVLIHTMKGDFYRCIWEEDNNEVTCRETTKEYHTAYSLCEWNFESSDPLLLKTAMKYAFQLSDAGNNRLAIVILKRVIDNAQEHLDKNYLADKPIIESLIMDLNNNLIMFIDNQRIVDYIEELVSGMIEPLENQSADNIISRRQG</sequence>
<evidence type="ECO:0000259" key="2">
    <source>
        <dbReference type="Pfam" id="PF00244"/>
    </source>
</evidence>
<dbReference type="PANTHER" id="PTHR18860">
    <property type="entry name" value="14-3-3 PROTEIN"/>
    <property type="match status" value="1"/>
</dbReference>
<gene>
    <name evidence="3" type="ORF">CINCED_3A018433</name>
</gene>
<dbReference type="Gene3D" id="1.20.190.20">
    <property type="entry name" value="14-3-3 domain"/>
    <property type="match status" value="1"/>
</dbReference>
<reference evidence="3 4" key="1">
    <citation type="submission" date="2019-08" db="EMBL/GenBank/DDBJ databases">
        <authorList>
            <person name="Alioto T."/>
            <person name="Alioto T."/>
            <person name="Gomez Garrido J."/>
        </authorList>
    </citation>
    <scope>NUCLEOTIDE SEQUENCE [LARGE SCALE GENOMIC DNA]</scope>
</reference>
<feature type="domain" description="14-3-3" evidence="2">
    <location>
        <begin position="9"/>
        <end position="222"/>
    </location>
</feature>
<dbReference type="EMBL" id="CABPRJ010001445">
    <property type="protein sequence ID" value="VVC37326.1"/>
    <property type="molecule type" value="Genomic_DNA"/>
</dbReference>
<protein>
    <submittedName>
        <fullName evidence="3">14-3-3 protein,14-3-3 domain</fullName>
    </submittedName>
</protein>
<proteinExistence type="inferred from homology"/>
<organism evidence="3 4">
    <name type="scientific">Cinara cedri</name>
    <dbReference type="NCBI Taxonomy" id="506608"/>
    <lineage>
        <taxon>Eukaryota</taxon>
        <taxon>Metazoa</taxon>
        <taxon>Ecdysozoa</taxon>
        <taxon>Arthropoda</taxon>
        <taxon>Hexapoda</taxon>
        <taxon>Insecta</taxon>
        <taxon>Pterygota</taxon>
        <taxon>Neoptera</taxon>
        <taxon>Paraneoptera</taxon>
        <taxon>Hemiptera</taxon>
        <taxon>Sternorrhyncha</taxon>
        <taxon>Aphidomorpha</taxon>
        <taxon>Aphidoidea</taxon>
        <taxon>Aphididae</taxon>
        <taxon>Lachninae</taxon>
        <taxon>Cinara</taxon>
    </lineage>
</organism>